<dbReference type="AlphaFoldDB" id="A0A0A9BM19"/>
<protein>
    <submittedName>
        <fullName evidence="1">Uncharacterized protein</fullName>
    </submittedName>
</protein>
<evidence type="ECO:0000313" key="1">
    <source>
        <dbReference type="EMBL" id="JAD62270.1"/>
    </source>
</evidence>
<reference evidence="1" key="2">
    <citation type="journal article" date="2015" name="Data Brief">
        <title>Shoot transcriptome of the giant reed, Arundo donax.</title>
        <authorList>
            <person name="Barrero R.A."/>
            <person name="Guerrero F.D."/>
            <person name="Moolhuijzen P."/>
            <person name="Goolsby J.A."/>
            <person name="Tidwell J."/>
            <person name="Bellgard S.E."/>
            <person name="Bellgard M.I."/>
        </authorList>
    </citation>
    <scope>NUCLEOTIDE SEQUENCE</scope>
    <source>
        <tissue evidence="1">Shoot tissue taken approximately 20 cm above the soil surface</tissue>
    </source>
</reference>
<dbReference type="EMBL" id="GBRH01235625">
    <property type="protein sequence ID" value="JAD62270.1"/>
    <property type="molecule type" value="Transcribed_RNA"/>
</dbReference>
<organism evidence="1">
    <name type="scientific">Arundo donax</name>
    <name type="common">Giant reed</name>
    <name type="synonym">Donax arundinaceus</name>
    <dbReference type="NCBI Taxonomy" id="35708"/>
    <lineage>
        <taxon>Eukaryota</taxon>
        <taxon>Viridiplantae</taxon>
        <taxon>Streptophyta</taxon>
        <taxon>Embryophyta</taxon>
        <taxon>Tracheophyta</taxon>
        <taxon>Spermatophyta</taxon>
        <taxon>Magnoliopsida</taxon>
        <taxon>Liliopsida</taxon>
        <taxon>Poales</taxon>
        <taxon>Poaceae</taxon>
        <taxon>PACMAD clade</taxon>
        <taxon>Arundinoideae</taxon>
        <taxon>Arundineae</taxon>
        <taxon>Arundo</taxon>
    </lineage>
</organism>
<name>A0A0A9BM19_ARUDO</name>
<proteinExistence type="predicted"/>
<accession>A0A0A9BM19</accession>
<sequence>MGQERILDFDCSHGAANKAGFCRRKSLTPRTGGVSIDPSE</sequence>
<reference evidence="1" key="1">
    <citation type="submission" date="2014-09" db="EMBL/GenBank/DDBJ databases">
        <authorList>
            <person name="Magalhaes I.L.F."/>
            <person name="Oliveira U."/>
            <person name="Santos F.R."/>
            <person name="Vidigal T.H.D.A."/>
            <person name="Brescovit A.D."/>
            <person name="Santos A.J."/>
        </authorList>
    </citation>
    <scope>NUCLEOTIDE SEQUENCE</scope>
    <source>
        <tissue evidence="1">Shoot tissue taken approximately 20 cm above the soil surface</tissue>
    </source>
</reference>